<dbReference type="AlphaFoldDB" id="V3Z607"/>
<evidence type="ECO:0000256" key="2">
    <source>
        <dbReference type="PROSITE-ProRule" id="PRU00176"/>
    </source>
</evidence>
<proteinExistence type="predicted"/>
<gene>
    <name evidence="4" type="ORF">LOTGIDRAFT_129619</name>
</gene>
<dbReference type="KEGG" id="lgi:LOTGIDRAFT_129619"/>
<dbReference type="InterPro" id="IPR050502">
    <property type="entry name" value="Euk_RNA-bind_prot"/>
</dbReference>
<dbReference type="InterPro" id="IPR012677">
    <property type="entry name" value="Nucleotide-bd_a/b_plait_sf"/>
</dbReference>
<dbReference type="Gene3D" id="3.30.70.330">
    <property type="match status" value="1"/>
</dbReference>
<dbReference type="InterPro" id="IPR000504">
    <property type="entry name" value="RRM_dom"/>
</dbReference>
<evidence type="ECO:0000313" key="4">
    <source>
        <dbReference type="EMBL" id="ESO86213.1"/>
    </source>
</evidence>
<dbReference type="SMART" id="SM00360">
    <property type="entry name" value="RRM"/>
    <property type="match status" value="1"/>
</dbReference>
<dbReference type="Pfam" id="PF00076">
    <property type="entry name" value="RRM_1"/>
    <property type="match status" value="1"/>
</dbReference>
<feature type="domain" description="RRM" evidence="3">
    <location>
        <begin position="4"/>
        <end position="74"/>
    </location>
</feature>
<evidence type="ECO:0000313" key="5">
    <source>
        <dbReference type="Proteomes" id="UP000030746"/>
    </source>
</evidence>
<evidence type="ECO:0000256" key="1">
    <source>
        <dbReference type="ARBA" id="ARBA00022884"/>
    </source>
</evidence>
<dbReference type="PANTHER" id="PTHR48025">
    <property type="entry name" value="OS02G0815200 PROTEIN"/>
    <property type="match status" value="1"/>
</dbReference>
<dbReference type="PROSITE" id="PS50102">
    <property type="entry name" value="RRM"/>
    <property type="match status" value="1"/>
</dbReference>
<dbReference type="GeneID" id="20232979"/>
<keyword evidence="1 2" id="KW-0694">RNA-binding</keyword>
<name>V3Z607_LOTGI</name>
<protein>
    <recommendedName>
        <fullName evidence="3">RRM domain-containing protein</fullName>
    </recommendedName>
</protein>
<dbReference type="PANTHER" id="PTHR48025:SF1">
    <property type="entry name" value="RRM DOMAIN-CONTAINING PROTEIN"/>
    <property type="match status" value="1"/>
</dbReference>
<dbReference type="Proteomes" id="UP000030746">
    <property type="component" value="Unassembled WGS sequence"/>
</dbReference>
<dbReference type="GO" id="GO:0003729">
    <property type="term" value="F:mRNA binding"/>
    <property type="evidence" value="ECO:0007669"/>
    <property type="project" value="TreeGrafter"/>
</dbReference>
<sequence>MSVTKLFVGNLPETVRKGDLTALFEKEGQVVECDVVKDYGFVHYATEEEAHSAVENLNGFLFCGSKLRVEVSKSRVRPKPGMGGKGECFRCGREGHW</sequence>
<organism evidence="4 5">
    <name type="scientific">Lottia gigantea</name>
    <name type="common">Giant owl limpet</name>
    <dbReference type="NCBI Taxonomy" id="225164"/>
    <lineage>
        <taxon>Eukaryota</taxon>
        <taxon>Metazoa</taxon>
        <taxon>Spiralia</taxon>
        <taxon>Lophotrochozoa</taxon>
        <taxon>Mollusca</taxon>
        <taxon>Gastropoda</taxon>
        <taxon>Patellogastropoda</taxon>
        <taxon>Lottioidea</taxon>
        <taxon>Lottiidae</taxon>
        <taxon>Lottia</taxon>
    </lineage>
</organism>
<dbReference type="CTD" id="20232979"/>
<dbReference type="GO" id="GO:0005634">
    <property type="term" value="C:nucleus"/>
    <property type="evidence" value="ECO:0007669"/>
    <property type="project" value="TreeGrafter"/>
</dbReference>
<evidence type="ECO:0000259" key="3">
    <source>
        <dbReference type="PROSITE" id="PS50102"/>
    </source>
</evidence>
<dbReference type="STRING" id="225164.V3Z607"/>
<dbReference type="OrthoDB" id="79941at2759"/>
<dbReference type="RefSeq" id="XP_009063171.1">
    <property type="nucleotide sequence ID" value="XM_009064923.1"/>
</dbReference>
<dbReference type="EMBL" id="KB203149">
    <property type="protein sequence ID" value="ESO86213.1"/>
    <property type="molecule type" value="Genomic_DNA"/>
</dbReference>
<dbReference type="SUPFAM" id="SSF54928">
    <property type="entry name" value="RNA-binding domain, RBD"/>
    <property type="match status" value="1"/>
</dbReference>
<accession>V3Z607</accession>
<dbReference type="HOGENOM" id="CLU_012062_28_13_1"/>
<keyword evidence="5" id="KW-1185">Reference proteome</keyword>
<dbReference type="InterPro" id="IPR035979">
    <property type="entry name" value="RBD_domain_sf"/>
</dbReference>
<reference evidence="4 5" key="1">
    <citation type="journal article" date="2013" name="Nature">
        <title>Insights into bilaterian evolution from three spiralian genomes.</title>
        <authorList>
            <person name="Simakov O."/>
            <person name="Marletaz F."/>
            <person name="Cho S.J."/>
            <person name="Edsinger-Gonzales E."/>
            <person name="Havlak P."/>
            <person name="Hellsten U."/>
            <person name="Kuo D.H."/>
            <person name="Larsson T."/>
            <person name="Lv J."/>
            <person name="Arendt D."/>
            <person name="Savage R."/>
            <person name="Osoegawa K."/>
            <person name="de Jong P."/>
            <person name="Grimwood J."/>
            <person name="Chapman J.A."/>
            <person name="Shapiro H."/>
            <person name="Aerts A."/>
            <person name="Otillar R.P."/>
            <person name="Terry A.Y."/>
            <person name="Boore J.L."/>
            <person name="Grigoriev I.V."/>
            <person name="Lindberg D.R."/>
            <person name="Seaver E.C."/>
            <person name="Weisblat D.A."/>
            <person name="Putnam N.H."/>
            <person name="Rokhsar D.S."/>
        </authorList>
    </citation>
    <scope>NUCLEOTIDE SEQUENCE [LARGE SCALE GENOMIC DNA]</scope>
</reference>